<evidence type="ECO:0000259" key="6">
    <source>
        <dbReference type="PROSITE" id="PS50221"/>
    </source>
</evidence>
<dbReference type="GO" id="GO:0016020">
    <property type="term" value="C:membrane"/>
    <property type="evidence" value="ECO:0007669"/>
    <property type="project" value="UniProtKB-SubCell"/>
</dbReference>
<sequence length="114" mass="12959">MEVSAVNVTRDKPAVTYPSYENQKWKDDQITIPMEDIEALSEGGITKVVVFVYLNMDELMTTKRNTSFINSNILSTSIKSANSGSLRKAVTFTLRLFQVFSESVMPTCAYWDFR</sequence>
<keyword evidence="4" id="KW-0472">Membrane</keyword>
<reference evidence="7" key="1">
    <citation type="journal article" date="2012" name="Nature">
        <title>The oyster genome reveals stress adaptation and complexity of shell formation.</title>
        <authorList>
            <person name="Zhang G."/>
            <person name="Fang X."/>
            <person name="Guo X."/>
            <person name="Li L."/>
            <person name="Luo R."/>
            <person name="Xu F."/>
            <person name="Yang P."/>
            <person name="Zhang L."/>
            <person name="Wang X."/>
            <person name="Qi H."/>
            <person name="Xiong Z."/>
            <person name="Que H."/>
            <person name="Xie Y."/>
            <person name="Holland P.W."/>
            <person name="Paps J."/>
            <person name="Zhu Y."/>
            <person name="Wu F."/>
            <person name="Chen Y."/>
            <person name="Wang J."/>
            <person name="Peng C."/>
            <person name="Meng J."/>
            <person name="Yang L."/>
            <person name="Liu J."/>
            <person name="Wen B."/>
            <person name="Zhang N."/>
            <person name="Huang Z."/>
            <person name="Zhu Q."/>
            <person name="Feng Y."/>
            <person name="Mount A."/>
            <person name="Hedgecock D."/>
            <person name="Xu Z."/>
            <person name="Liu Y."/>
            <person name="Domazet-Loso T."/>
            <person name="Du Y."/>
            <person name="Sun X."/>
            <person name="Zhang S."/>
            <person name="Liu B."/>
            <person name="Cheng P."/>
            <person name="Jiang X."/>
            <person name="Li J."/>
            <person name="Fan D."/>
            <person name="Wang W."/>
            <person name="Fu W."/>
            <person name="Wang T."/>
            <person name="Wang B."/>
            <person name="Zhang J."/>
            <person name="Peng Z."/>
            <person name="Li Y."/>
            <person name="Li N."/>
            <person name="Wang J."/>
            <person name="Chen M."/>
            <person name="He Y."/>
            <person name="Tan F."/>
            <person name="Song X."/>
            <person name="Zheng Q."/>
            <person name="Huang R."/>
            <person name="Yang H."/>
            <person name="Du X."/>
            <person name="Chen L."/>
            <person name="Yang M."/>
            <person name="Gaffney P.M."/>
            <person name="Wang S."/>
            <person name="Luo L."/>
            <person name="She Z."/>
            <person name="Ming Y."/>
            <person name="Huang W."/>
            <person name="Zhang S."/>
            <person name="Huang B."/>
            <person name="Zhang Y."/>
            <person name="Qu T."/>
            <person name="Ni P."/>
            <person name="Miao G."/>
            <person name="Wang J."/>
            <person name="Wang Q."/>
            <person name="Steinberg C.E."/>
            <person name="Wang H."/>
            <person name="Li N."/>
            <person name="Qian L."/>
            <person name="Zhang G."/>
            <person name="Li Y."/>
            <person name="Yang H."/>
            <person name="Liu X."/>
            <person name="Wang J."/>
            <person name="Yin Y."/>
            <person name="Wang J."/>
        </authorList>
    </citation>
    <scope>NUCLEOTIDE SEQUENCE [LARGE SCALE GENOMIC DNA]</scope>
    <source>
        <strain evidence="7">05x7-T-G4-1.051#20</strain>
    </source>
</reference>
<proteinExistence type="predicted"/>
<dbReference type="InParanoid" id="K1QWN5"/>
<dbReference type="InterPro" id="IPR057244">
    <property type="entry name" value="GAIN_B"/>
</dbReference>
<evidence type="ECO:0000256" key="2">
    <source>
        <dbReference type="ARBA" id="ARBA00022692"/>
    </source>
</evidence>
<organism evidence="7">
    <name type="scientific">Magallana gigas</name>
    <name type="common">Pacific oyster</name>
    <name type="synonym">Crassostrea gigas</name>
    <dbReference type="NCBI Taxonomy" id="29159"/>
    <lineage>
        <taxon>Eukaryota</taxon>
        <taxon>Metazoa</taxon>
        <taxon>Spiralia</taxon>
        <taxon>Lophotrochozoa</taxon>
        <taxon>Mollusca</taxon>
        <taxon>Bivalvia</taxon>
        <taxon>Autobranchia</taxon>
        <taxon>Pteriomorphia</taxon>
        <taxon>Ostreida</taxon>
        <taxon>Ostreoidea</taxon>
        <taxon>Ostreidae</taxon>
        <taxon>Magallana</taxon>
    </lineage>
</organism>
<gene>
    <name evidence="7" type="ORF">CGI_10011075</name>
</gene>
<dbReference type="AlphaFoldDB" id="K1QWN5"/>
<dbReference type="PROSITE" id="PS50221">
    <property type="entry name" value="GAIN_B"/>
    <property type="match status" value="1"/>
</dbReference>
<dbReference type="HOGENOM" id="CLU_2123404_0_0_1"/>
<evidence type="ECO:0000256" key="5">
    <source>
        <dbReference type="ARBA" id="ARBA00023157"/>
    </source>
</evidence>
<dbReference type="InterPro" id="IPR046338">
    <property type="entry name" value="GAIN_dom_sf"/>
</dbReference>
<keyword evidence="2" id="KW-0812">Transmembrane</keyword>
<feature type="domain" description="GAIN-B" evidence="6">
    <location>
        <begin position="4"/>
        <end position="114"/>
    </location>
</feature>
<dbReference type="EMBL" id="JH816995">
    <property type="protein sequence ID" value="EKC41337.1"/>
    <property type="molecule type" value="Genomic_DNA"/>
</dbReference>
<protein>
    <recommendedName>
        <fullName evidence="6">GAIN-B domain-containing protein</fullName>
    </recommendedName>
</protein>
<keyword evidence="3" id="KW-1133">Transmembrane helix</keyword>
<keyword evidence="5" id="KW-1015">Disulfide bond</keyword>
<accession>K1QWN5</accession>
<comment type="subcellular location">
    <subcellularLocation>
        <location evidence="1">Membrane</location>
    </subcellularLocation>
</comment>
<dbReference type="Gene3D" id="2.60.220.50">
    <property type="match status" value="1"/>
</dbReference>
<evidence type="ECO:0000256" key="4">
    <source>
        <dbReference type="ARBA" id="ARBA00023136"/>
    </source>
</evidence>
<evidence type="ECO:0000256" key="1">
    <source>
        <dbReference type="ARBA" id="ARBA00004370"/>
    </source>
</evidence>
<evidence type="ECO:0000313" key="7">
    <source>
        <dbReference type="EMBL" id="EKC41337.1"/>
    </source>
</evidence>
<name>K1QWN5_MAGGI</name>
<evidence type="ECO:0000256" key="3">
    <source>
        <dbReference type="ARBA" id="ARBA00022989"/>
    </source>
</evidence>